<feature type="binding site" evidence="6">
    <location>
        <position position="240"/>
    </location>
    <ligand>
        <name>substrate</name>
    </ligand>
</feature>
<protein>
    <recommendedName>
        <fullName evidence="3 6">Glutaminase</fullName>
        <ecNumber evidence="3 6">3.5.1.2</ecNumber>
    </recommendedName>
</protein>
<dbReference type="NCBIfam" id="NF002133">
    <property type="entry name" value="PRK00971.1-2"/>
    <property type="match status" value="1"/>
</dbReference>
<accession>A0A2N0TU26</accession>
<evidence type="ECO:0000256" key="6">
    <source>
        <dbReference type="HAMAP-Rule" id="MF_00313"/>
    </source>
</evidence>
<dbReference type="HAMAP" id="MF_00313">
    <property type="entry name" value="Glutaminase"/>
    <property type="match status" value="1"/>
</dbReference>
<dbReference type="GO" id="GO:0004359">
    <property type="term" value="F:glutaminase activity"/>
    <property type="evidence" value="ECO:0007669"/>
    <property type="project" value="UniProtKB-UniRule"/>
</dbReference>
<keyword evidence="4 6" id="KW-0378">Hydrolase</keyword>
<evidence type="ECO:0000256" key="1">
    <source>
        <dbReference type="ARBA" id="ARBA00011076"/>
    </source>
</evidence>
<feature type="binding site" evidence="6">
    <location>
        <position position="164"/>
    </location>
    <ligand>
        <name>substrate</name>
    </ligand>
</feature>
<dbReference type="EC" id="3.5.1.2" evidence="3 6"/>
<dbReference type="OrthoDB" id="9788822at2"/>
<dbReference type="RefSeq" id="WP_079711851.1">
    <property type="nucleotide sequence ID" value="NZ_FUZC01000002.1"/>
</dbReference>
<feature type="binding site" evidence="6">
    <location>
        <position position="113"/>
    </location>
    <ligand>
        <name>substrate</name>
    </ligand>
</feature>
<evidence type="ECO:0000313" key="8">
    <source>
        <dbReference type="Proteomes" id="UP000232673"/>
    </source>
</evidence>
<dbReference type="Gene3D" id="3.40.710.10">
    <property type="entry name" value="DD-peptidase/beta-lactamase superfamily"/>
    <property type="match status" value="1"/>
</dbReference>
<evidence type="ECO:0000256" key="3">
    <source>
        <dbReference type="ARBA" id="ARBA00012918"/>
    </source>
</evidence>
<evidence type="ECO:0000256" key="4">
    <source>
        <dbReference type="ARBA" id="ARBA00022801"/>
    </source>
</evidence>
<feature type="binding site" evidence="6">
    <location>
        <position position="157"/>
    </location>
    <ligand>
        <name>substrate</name>
    </ligand>
</feature>
<comment type="subunit">
    <text evidence="2 6">Homotetramer.</text>
</comment>
<dbReference type="GO" id="GO:0006537">
    <property type="term" value="P:glutamate biosynthetic process"/>
    <property type="evidence" value="ECO:0007669"/>
    <property type="project" value="TreeGrafter"/>
</dbReference>
<dbReference type="PANTHER" id="PTHR12544">
    <property type="entry name" value="GLUTAMINASE"/>
    <property type="match status" value="1"/>
</dbReference>
<reference evidence="7 8" key="1">
    <citation type="submission" date="2015-10" db="EMBL/GenBank/DDBJ databases">
        <title>Draft genome sequence of Salegentibacter salinarum KCTC 12975.</title>
        <authorList>
            <person name="Lin W."/>
            <person name="Zheng Q."/>
        </authorList>
    </citation>
    <scope>NUCLEOTIDE SEQUENCE [LARGE SCALE GENOMIC DNA]</scope>
    <source>
        <strain evidence="7 8">KCTC 12975</strain>
    </source>
</reference>
<dbReference type="FunFam" id="3.40.710.10:FF:000005">
    <property type="entry name" value="Glutaminase"/>
    <property type="match status" value="1"/>
</dbReference>
<name>A0A2N0TU26_9FLAO</name>
<evidence type="ECO:0000256" key="2">
    <source>
        <dbReference type="ARBA" id="ARBA00011881"/>
    </source>
</evidence>
<dbReference type="Proteomes" id="UP000232673">
    <property type="component" value="Unassembled WGS sequence"/>
</dbReference>
<dbReference type="PANTHER" id="PTHR12544:SF29">
    <property type="entry name" value="GLUTAMINASE"/>
    <property type="match status" value="1"/>
</dbReference>
<dbReference type="EMBL" id="LKTS01000023">
    <property type="protein sequence ID" value="PKD18216.1"/>
    <property type="molecule type" value="Genomic_DNA"/>
</dbReference>
<proteinExistence type="inferred from homology"/>
<dbReference type="AlphaFoldDB" id="A0A2N0TU26"/>
<keyword evidence="8" id="KW-1185">Reference proteome</keyword>
<dbReference type="InterPro" id="IPR012338">
    <property type="entry name" value="Beta-lactam/transpept-like"/>
</dbReference>
<dbReference type="NCBIfam" id="TIGR03814">
    <property type="entry name" value="Gln_ase"/>
    <property type="match status" value="1"/>
</dbReference>
<keyword evidence="6" id="KW-0007">Acetylation</keyword>
<feature type="binding site" evidence="6">
    <location>
        <position position="258"/>
    </location>
    <ligand>
        <name>substrate</name>
    </ligand>
</feature>
<comment type="caution">
    <text evidence="7">The sequence shown here is derived from an EMBL/GenBank/DDBJ whole genome shotgun (WGS) entry which is preliminary data.</text>
</comment>
<dbReference type="GO" id="GO:0006543">
    <property type="term" value="P:L-glutamine catabolic process"/>
    <property type="evidence" value="ECO:0007669"/>
    <property type="project" value="TreeGrafter"/>
</dbReference>
<evidence type="ECO:0000313" key="7">
    <source>
        <dbReference type="EMBL" id="PKD18216.1"/>
    </source>
</evidence>
<feature type="binding site" evidence="6">
    <location>
        <position position="63"/>
    </location>
    <ligand>
        <name>substrate</name>
    </ligand>
</feature>
<comment type="catalytic activity">
    <reaction evidence="5 6">
        <text>L-glutamine + H2O = L-glutamate + NH4(+)</text>
        <dbReference type="Rhea" id="RHEA:15889"/>
        <dbReference type="ChEBI" id="CHEBI:15377"/>
        <dbReference type="ChEBI" id="CHEBI:28938"/>
        <dbReference type="ChEBI" id="CHEBI:29985"/>
        <dbReference type="ChEBI" id="CHEBI:58359"/>
        <dbReference type="EC" id="3.5.1.2"/>
    </reaction>
</comment>
<comment type="similarity">
    <text evidence="1 6">Belongs to the glutaminase family.</text>
</comment>
<dbReference type="InterPro" id="IPR015868">
    <property type="entry name" value="Glutaminase"/>
</dbReference>
<sequence>MDYQSILNTINDELSYRDVTGKVASYIPELAKIDPRKFGMHVYCGDRQHFSFGDSEELFSIQSISKVFSLSMAMRIMGEDLWDRVDVEPSGDPFNSLSQLEYESGVPRNPFINAGALVISDILVDQLEDPKQELLDFVRKITEDNSINFDPKIAASERSTGYRNVALVNYMKALGNIKCEVEPIVDFYFHLCSLAMSCKQLAQAFMIFANKGKILSTDEEILTPTSVKRINSLMQTCGFYDEAGEFSFEVGLPGKSGVGGGIVAIHPDQYSVAVWSPILNEKGNSELGMKALERLTSLTGLSVF</sequence>
<dbReference type="Pfam" id="PF04960">
    <property type="entry name" value="Glutaminase"/>
    <property type="match status" value="1"/>
</dbReference>
<dbReference type="SUPFAM" id="SSF56601">
    <property type="entry name" value="beta-lactamase/transpeptidase-like"/>
    <property type="match status" value="1"/>
</dbReference>
<dbReference type="STRING" id="447422.SAMN05660903_00700"/>
<organism evidence="7 8">
    <name type="scientific">Salegentibacter salinarum</name>
    <dbReference type="NCBI Taxonomy" id="447422"/>
    <lineage>
        <taxon>Bacteria</taxon>
        <taxon>Pseudomonadati</taxon>
        <taxon>Bacteroidota</taxon>
        <taxon>Flavobacteriia</taxon>
        <taxon>Flavobacteriales</taxon>
        <taxon>Flavobacteriaceae</taxon>
        <taxon>Salegentibacter</taxon>
    </lineage>
</organism>
<gene>
    <name evidence="6" type="primary">glsA</name>
    <name evidence="7" type="ORF">APR41_03440</name>
</gene>
<feature type="binding site" evidence="6">
    <location>
        <position position="188"/>
    </location>
    <ligand>
        <name>substrate</name>
    </ligand>
</feature>
<evidence type="ECO:0000256" key="5">
    <source>
        <dbReference type="ARBA" id="ARBA00049534"/>
    </source>
</evidence>